<comment type="similarity">
    <text evidence="1 3">Belongs to the type-B carboxylesterase/lipase family.</text>
</comment>
<name>A0A9P5C651_9PLEO</name>
<evidence type="ECO:0000256" key="3">
    <source>
        <dbReference type="RuleBase" id="RU361235"/>
    </source>
</evidence>
<sequence length="569" mass="62458">MSMAHITLNHAKLGAIKGLRDADTSLIKILGLPYGTIPQRFGRAEQLKSLSISKRSKHNIFDATESGPSSVQPWGSVSMDASNIPLPTDNLPDDEDQSEDCLNLSIRLPPACINSNCTLRTDAKLPVLVFIHGGAFFLGSGNRPYYDPTNLILHGMQRGTPFIMVSINYRLGILGFMHSPLTSGLIPENNGLYNQDLALSFVKDNISDFGGDAETITVIGQSAGGESISVKTIRSPVFKRAIVFSGTPVTMPSMTPSQHHENFLSQASSLGIATKDAHGTDRSATDIARDFITTDIQKIRELAWVGLPCANSEFFPVEKPSMELSKAGKMVPENWHLRFTPVEAQIVGTTTYDGAISYNMMSKDSSRKEHAKAFSHIARDALGDADGLALCELYGIKEIMSDPDALQAVCLFESDIGFFAAALATCEADLIPKTYFHVFDLPDPFEGPIREQGEFATHTFDIVALLGGISEDRLPKSYKAVVSKWRDTILDFVVSGTPPCEEYIGKDRKGRRGLMVNKEGVRGVGEEEWLDDDASRRRRLFELAQRVKGEAGCDILWMDVGRRFLMKAE</sequence>
<dbReference type="Gene3D" id="3.40.50.1820">
    <property type="entry name" value="alpha/beta hydrolase"/>
    <property type="match status" value="1"/>
</dbReference>
<proteinExistence type="inferred from homology"/>
<dbReference type="EC" id="3.1.1.-" evidence="3"/>
<keyword evidence="6" id="KW-1185">Reference proteome</keyword>
<organism evidence="5 6">
    <name type="scientific">Didymella heteroderae</name>
    <dbReference type="NCBI Taxonomy" id="1769908"/>
    <lineage>
        <taxon>Eukaryota</taxon>
        <taxon>Fungi</taxon>
        <taxon>Dikarya</taxon>
        <taxon>Ascomycota</taxon>
        <taxon>Pezizomycotina</taxon>
        <taxon>Dothideomycetes</taxon>
        <taxon>Pleosporomycetidae</taxon>
        <taxon>Pleosporales</taxon>
        <taxon>Pleosporineae</taxon>
        <taxon>Didymellaceae</taxon>
        <taxon>Didymella</taxon>
    </lineage>
</organism>
<dbReference type="Proteomes" id="UP000758155">
    <property type="component" value="Unassembled WGS sequence"/>
</dbReference>
<dbReference type="EMBL" id="SWKV01000002">
    <property type="protein sequence ID" value="KAF3047579.1"/>
    <property type="molecule type" value="Genomic_DNA"/>
</dbReference>
<feature type="domain" description="Carboxylesterase type B" evidence="4">
    <location>
        <begin position="11"/>
        <end position="498"/>
    </location>
</feature>
<evidence type="ECO:0000313" key="6">
    <source>
        <dbReference type="Proteomes" id="UP000758155"/>
    </source>
</evidence>
<dbReference type="InterPro" id="IPR019826">
    <property type="entry name" value="Carboxylesterase_B_AS"/>
</dbReference>
<dbReference type="PANTHER" id="PTHR43142">
    <property type="entry name" value="CARBOXYLIC ESTER HYDROLASE"/>
    <property type="match status" value="1"/>
</dbReference>
<evidence type="ECO:0000256" key="2">
    <source>
        <dbReference type="ARBA" id="ARBA00022801"/>
    </source>
</evidence>
<dbReference type="GO" id="GO:0016787">
    <property type="term" value="F:hydrolase activity"/>
    <property type="evidence" value="ECO:0007669"/>
    <property type="project" value="UniProtKB-KW"/>
</dbReference>
<dbReference type="InterPro" id="IPR002018">
    <property type="entry name" value="CarbesteraseB"/>
</dbReference>
<gene>
    <name evidence="5" type="ORF">E8E12_010545</name>
</gene>
<dbReference type="PROSITE" id="PS00122">
    <property type="entry name" value="CARBOXYLESTERASE_B_1"/>
    <property type="match status" value="1"/>
</dbReference>
<dbReference type="AlphaFoldDB" id="A0A9P5C651"/>
<accession>A0A9P5C651</accession>
<keyword evidence="2 3" id="KW-0378">Hydrolase</keyword>
<evidence type="ECO:0000259" key="4">
    <source>
        <dbReference type="Pfam" id="PF00135"/>
    </source>
</evidence>
<comment type="caution">
    <text evidence="5">The sequence shown here is derived from an EMBL/GenBank/DDBJ whole genome shotgun (WGS) entry which is preliminary data.</text>
</comment>
<dbReference type="SUPFAM" id="SSF53474">
    <property type="entry name" value="alpha/beta-Hydrolases"/>
    <property type="match status" value="1"/>
</dbReference>
<reference evidence="5" key="1">
    <citation type="submission" date="2019-04" db="EMBL/GenBank/DDBJ databases">
        <title>Sequencing of skin fungus with MAO and IRED activity.</title>
        <authorList>
            <person name="Marsaioli A.J."/>
            <person name="Bonatto J.M.C."/>
            <person name="Reis Junior O."/>
        </authorList>
    </citation>
    <scope>NUCLEOTIDE SEQUENCE</scope>
    <source>
        <strain evidence="5">28M1</strain>
    </source>
</reference>
<dbReference type="PANTHER" id="PTHR43142:SF5">
    <property type="entry name" value="CARBOXYLIC ESTER HYDROLASE"/>
    <property type="match status" value="1"/>
</dbReference>
<evidence type="ECO:0000313" key="5">
    <source>
        <dbReference type="EMBL" id="KAF3047579.1"/>
    </source>
</evidence>
<dbReference type="OrthoDB" id="6846267at2759"/>
<dbReference type="InterPro" id="IPR029058">
    <property type="entry name" value="AB_hydrolase_fold"/>
</dbReference>
<protein>
    <recommendedName>
        <fullName evidence="3">Carboxylic ester hydrolase</fullName>
        <ecNumber evidence="3">3.1.1.-</ecNumber>
    </recommendedName>
</protein>
<dbReference type="Pfam" id="PF00135">
    <property type="entry name" value="COesterase"/>
    <property type="match status" value="1"/>
</dbReference>
<evidence type="ECO:0000256" key="1">
    <source>
        <dbReference type="ARBA" id="ARBA00005964"/>
    </source>
</evidence>